<keyword evidence="3" id="KW-0809">Transit peptide</keyword>
<dbReference type="InterPro" id="IPR019368">
    <property type="entry name" value="Ribosomal_mS29"/>
</dbReference>
<evidence type="ECO:0000256" key="6">
    <source>
        <dbReference type="ARBA" id="ARBA00023274"/>
    </source>
</evidence>
<dbReference type="Pfam" id="PF10236">
    <property type="entry name" value="DAP3"/>
    <property type="match status" value="1"/>
</dbReference>
<dbReference type="PANTHER" id="PTHR12810:SF0">
    <property type="entry name" value="SMALL RIBOSOMAL SUBUNIT PROTEIN MS29"/>
    <property type="match status" value="1"/>
</dbReference>
<evidence type="ECO:0000256" key="5">
    <source>
        <dbReference type="ARBA" id="ARBA00023128"/>
    </source>
</evidence>
<dbReference type="Proteomes" id="UP000077154">
    <property type="component" value="Unassembled WGS sequence"/>
</dbReference>
<gene>
    <name evidence="8" type="primary">RSM23</name>
    <name evidence="8" type="ORF">VC83_07002</name>
</gene>
<dbReference type="GO" id="GO:0003735">
    <property type="term" value="F:structural constituent of ribosome"/>
    <property type="evidence" value="ECO:0007669"/>
    <property type="project" value="TreeGrafter"/>
</dbReference>
<keyword evidence="4 8" id="KW-0689">Ribosomal protein</keyword>
<evidence type="ECO:0000313" key="8">
    <source>
        <dbReference type="EMBL" id="OAF56914.1"/>
    </source>
</evidence>
<comment type="subcellular location">
    <subcellularLocation>
        <location evidence="1">Mitochondrion</location>
    </subcellularLocation>
</comment>
<dbReference type="GO" id="GO:0005763">
    <property type="term" value="C:mitochondrial small ribosomal subunit"/>
    <property type="evidence" value="ECO:0007669"/>
    <property type="project" value="TreeGrafter"/>
</dbReference>
<keyword evidence="5" id="KW-0496">Mitochondrion</keyword>
<dbReference type="EMBL" id="KV441402">
    <property type="protein sequence ID" value="OAF56914.1"/>
    <property type="molecule type" value="Genomic_DNA"/>
</dbReference>
<reference evidence="8" key="1">
    <citation type="submission" date="2016-03" db="EMBL/GenBank/DDBJ databases">
        <title>Updated assembly of Pseudogymnoascus destructans, the fungus causing white-nose syndrome of bats.</title>
        <authorList>
            <person name="Palmer J.M."/>
            <person name="Drees K.P."/>
            <person name="Foster J.T."/>
            <person name="Lindner D.L."/>
        </authorList>
    </citation>
    <scope>NUCLEOTIDE SEQUENCE [LARGE SCALE GENOMIC DNA]</scope>
    <source>
        <strain evidence="8">20631-21</strain>
    </source>
</reference>
<evidence type="ECO:0000256" key="4">
    <source>
        <dbReference type="ARBA" id="ARBA00022980"/>
    </source>
</evidence>
<organism evidence="8">
    <name type="scientific">Pseudogymnoascus destructans</name>
    <dbReference type="NCBI Taxonomy" id="655981"/>
    <lineage>
        <taxon>Eukaryota</taxon>
        <taxon>Fungi</taxon>
        <taxon>Dikarya</taxon>
        <taxon>Ascomycota</taxon>
        <taxon>Pezizomycotina</taxon>
        <taxon>Leotiomycetes</taxon>
        <taxon>Thelebolales</taxon>
        <taxon>Thelebolaceae</taxon>
        <taxon>Pseudogymnoascus</taxon>
    </lineage>
</organism>
<evidence type="ECO:0000256" key="3">
    <source>
        <dbReference type="ARBA" id="ARBA00022946"/>
    </source>
</evidence>
<dbReference type="AlphaFoldDB" id="A0A177A7B4"/>
<name>A0A177A7B4_9PEZI</name>
<dbReference type="OrthoDB" id="274828at2759"/>
<comment type="similarity">
    <text evidence="2">Belongs to the mitochondrion-specific ribosomal protein mS29 family.</text>
</comment>
<dbReference type="RefSeq" id="XP_024322205.1">
    <property type="nucleotide sequence ID" value="XM_024470582.1"/>
</dbReference>
<evidence type="ECO:0000256" key="1">
    <source>
        <dbReference type="ARBA" id="ARBA00004173"/>
    </source>
</evidence>
<dbReference type="VEuPathDB" id="FungiDB:GMDG_04123"/>
<protein>
    <recommendedName>
        <fullName evidence="7">Small ribosomal subunit protein mS29</fullName>
    </recommendedName>
</protein>
<keyword evidence="6" id="KW-0687">Ribonucleoprotein</keyword>
<evidence type="ECO:0000256" key="2">
    <source>
        <dbReference type="ARBA" id="ARBA00009863"/>
    </source>
</evidence>
<proteinExistence type="inferred from homology"/>
<evidence type="ECO:0000256" key="7">
    <source>
        <dbReference type="ARBA" id="ARBA00035140"/>
    </source>
</evidence>
<dbReference type="GeneID" id="36290052"/>
<accession>A0A177A7B4</accession>
<dbReference type="eggNOG" id="KOG3928">
    <property type="taxonomic scope" value="Eukaryota"/>
</dbReference>
<sequence>MHLETIQAPITTTIARQSHALAMASTNCWKCLIRPSSSASPYALSSAQRVAAFSTATAVLARAQANSKQSKVRNMTFKVKGAARSLRIKKKAPVKVGRSPAPGERKAMRKRIVLSNTNALEVEGLQELSPETMVDAAMVGKVVTIPGPVIDRLRVVEAFKNNQSWDLFRSPSILVRDETVTLAKKLLDAAATKKTGSIILSGARATGKSMLLLQAIATAFTKGWLVISIPDAKELATAVTAYTPLPGTTSLQFSQNVYTSTLLAQIAKANDALLSAHTVKQTHTLPLPIPPNSTLTRLAELGARDPEAAWPIFQALWKEITAEGYPPILLAADGLNHMMTVSAYRAPDFSRVHAHDLVLIKHFVDHISGAKSLPNGGAVVAATTTGNIPKTEAMNLAFQQIQEKAAGEQVTAPSPWVETDWRVMESLKKVDLMQLKGLTKAEARGLMEYWAASGMLRQAVDERTVTEKWALAGNGVVGEIAREALKMHIVA</sequence>
<dbReference type="PANTHER" id="PTHR12810">
    <property type="entry name" value="MITOCHONDRIAL 28S RIBOSOMAL PROTEIN S29"/>
    <property type="match status" value="1"/>
</dbReference>